<dbReference type="InterPro" id="IPR051704">
    <property type="entry name" value="FAD_aromatic-hydroxylase"/>
</dbReference>
<dbReference type="InterPro" id="IPR002938">
    <property type="entry name" value="FAD-bd"/>
</dbReference>
<evidence type="ECO:0000313" key="3">
    <source>
        <dbReference type="Proteomes" id="UP000254869"/>
    </source>
</evidence>
<proteinExistence type="predicted"/>
<sequence>MSDTRVLVVGASIAGPALAHWLRRRGAEVTVVERASELRPGGQAVDARGVTREVIRRMGLDAAVRAARTETAGAYTVDADGKVLETFRADDDGGDGYIAEIEILRGDLSQVLYDDTRDEVEYLFDDRITELEQDADGVEVSFASGERRRFDLVIGTDGLHSALRAMVFGPHERFLRHLGLVLAFYSVPNEFGLDRWLLDYQESGRSASLRPIRDATRAMAVFSFASGEFDVDYRDIEAQKRLLRDRMSGMGWLTPDILAHLDDTPDFYLDQVAQVVMDRWSSGRVGLLGDSAFSSSPMSGQGTGLALVGAYVLAGELAAAGWDPEVGFAEYERRMRPFVEANQEIGRLHAHSLTAPAAQAEPGPDFTGEWFTELIERALNGVELPDYEGIPDSGVAASA</sequence>
<dbReference type="SUPFAM" id="SSF51905">
    <property type="entry name" value="FAD/NAD(P)-binding domain"/>
    <property type="match status" value="1"/>
</dbReference>
<evidence type="ECO:0000259" key="1">
    <source>
        <dbReference type="Pfam" id="PF01494"/>
    </source>
</evidence>
<feature type="domain" description="FAD-binding" evidence="1">
    <location>
        <begin position="3"/>
        <end position="342"/>
    </location>
</feature>
<dbReference type="GO" id="GO:0071949">
    <property type="term" value="F:FAD binding"/>
    <property type="evidence" value="ECO:0007669"/>
    <property type="project" value="InterPro"/>
</dbReference>
<dbReference type="PANTHER" id="PTHR46865">
    <property type="entry name" value="OXIDOREDUCTASE-RELATED"/>
    <property type="match status" value="1"/>
</dbReference>
<dbReference type="Gene3D" id="3.50.50.60">
    <property type="entry name" value="FAD/NAD(P)-binding domain"/>
    <property type="match status" value="1"/>
</dbReference>
<name>A0A370IEY1_9NOCA</name>
<dbReference type="Gene3D" id="3.30.9.10">
    <property type="entry name" value="D-Amino Acid Oxidase, subunit A, domain 2"/>
    <property type="match status" value="1"/>
</dbReference>
<protein>
    <submittedName>
        <fullName evidence="2">2-polyprenyl-6-methoxyphenol hydroxylase-like FAD-dependent oxidoreductase</fullName>
    </submittedName>
</protein>
<accession>A0A370IEY1</accession>
<dbReference type="PRINTS" id="PR00420">
    <property type="entry name" value="RNGMNOXGNASE"/>
</dbReference>
<dbReference type="STRING" id="1210086.GCA_001613105_00670"/>
<comment type="caution">
    <text evidence="2">The sequence shown here is derived from an EMBL/GenBank/DDBJ whole genome shotgun (WGS) entry which is preliminary data.</text>
</comment>
<dbReference type="RefSeq" id="WP_067991489.1">
    <property type="nucleotide sequence ID" value="NZ_QQBC01000001.1"/>
</dbReference>
<dbReference type="Proteomes" id="UP000254869">
    <property type="component" value="Unassembled WGS sequence"/>
</dbReference>
<keyword evidence="3" id="KW-1185">Reference proteome</keyword>
<organism evidence="2 3">
    <name type="scientific">Nocardia pseudobrasiliensis</name>
    <dbReference type="NCBI Taxonomy" id="45979"/>
    <lineage>
        <taxon>Bacteria</taxon>
        <taxon>Bacillati</taxon>
        <taxon>Actinomycetota</taxon>
        <taxon>Actinomycetes</taxon>
        <taxon>Mycobacteriales</taxon>
        <taxon>Nocardiaceae</taxon>
        <taxon>Nocardia</taxon>
    </lineage>
</organism>
<dbReference type="AlphaFoldDB" id="A0A370IEY1"/>
<dbReference type="PANTHER" id="PTHR46865:SF2">
    <property type="entry name" value="MONOOXYGENASE"/>
    <property type="match status" value="1"/>
</dbReference>
<dbReference type="EMBL" id="QQBC01000001">
    <property type="protein sequence ID" value="RDI69278.1"/>
    <property type="molecule type" value="Genomic_DNA"/>
</dbReference>
<evidence type="ECO:0000313" key="2">
    <source>
        <dbReference type="EMBL" id="RDI69278.1"/>
    </source>
</evidence>
<gene>
    <name evidence="2" type="ORF">DFR76_101816</name>
</gene>
<dbReference type="InterPro" id="IPR036188">
    <property type="entry name" value="FAD/NAD-bd_sf"/>
</dbReference>
<reference evidence="2 3" key="1">
    <citation type="submission" date="2018-07" db="EMBL/GenBank/DDBJ databases">
        <title>Genomic Encyclopedia of Type Strains, Phase IV (KMG-IV): sequencing the most valuable type-strain genomes for metagenomic binning, comparative biology and taxonomic classification.</title>
        <authorList>
            <person name="Goeker M."/>
        </authorList>
    </citation>
    <scope>NUCLEOTIDE SEQUENCE [LARGE SCALE GENOMIC DNA]</scope>
    <source>
        <strain evidence="2 3">DSM 44290</strain>
    </source>
</reference>
<dbReference type="Pfam" id="PF01494">
    <property type="entry name" value="FAD_binding_3"/>
    <property type="match status" value="1"/>
</dbReference>